<name>A0A4U7B0K3_9PEZI</name>
<dbReference type="EMBL" id="PTQR01000066">
    <property type="protein sequence ID" value="TKX22510.1"/>
    <property type="molecule type" value="Genomic_DNA"/>
</dbReference>
<feature type="signal peptide" evidence="2">
    <location>
        <begin position="1"/>
        <end position="20"/>
    </location>
</feature>
<evidence type="ECO:0000256" key="2">
    <source>
        <dbReference type="SAM" id="SignalP"/>
    </source>
</evidence>
<dbReference type="Proteomes" id="UP000308133">
    <property type="component" value="Unassembled WGS sequence"/>
</dbReference>
<evidence type="ECO:0000256" key="1">
    <source>
        <dbReference type="SAM" id="MobiDB-lite"/>
    </source>
</evidence>
<feature type="compositionally biased region" description="Low complexity" evidence="1">
    <location>
        <begin position="158"/>
        <end position="207"/>
    </location>
</feature>
<gene>
    <name evidence="3" type="ORF">C1H76_5293</name>
</gene>
<organism evidence="3 4">
    <name type="scientific">Elsinoe australis</name>
    <dbReference type="NCBI Taxonomy" id="40998"/>
    <lineage>
        <taxon>Eukaryota</taxon>
        <taxon>Fungi</taxon>
        <taxon>Dikarya</taxon>
        <taxon>Ascomycota</taxon>
        <taxon>Pezizomycotina</taxon>
        <taxon>Dothideomycetes</taxon>
        <taxon>Dothideomycetidae</taxon>
        <taxon>Myriangiales</taxon>
        <taxon>Elsinoaceae</taxon>
        <taxon>Elsinoe</taxon>
    </lineage>
</organism>
<keyword evidence="2" id="KW-0732">Signal</keyword>
<evidence type="ECO:0000313" key="3">
    <source>
        <dbReference type="EMBL" id="TKX22510.1"/>
    </source>
</evidence>
<sequence>MRVLILLLAVVCGLIFPVVASKALEERQIACAPNGLYLSILKKSVKRPVAYCKWWTSRARFRTSFVAIPKVDLDRVCACIVSQPSLAQGAAIPSVVPLASSVLNLAKLRNQVAAPLQFCRFWNADKERQTTPFSNLTAKAMYPLCSSLIKNPNLLTPRTSSLSASSTKTGTTTRTTRAVTTNSSSPTMVVTTMTPTTTPSKTSPVRTDTCAANPTASLVPVADSKKIGSDRQNLVPASNITIYYAQASPG</sequence>
<feature type="region of interest" description="Disordered" evidence="1">
    <location>
        <begin position="158"/>
        <end position="208"/>
    </location>
</feature>
<accession>A0A4U7B0K3</accession>
<evidence type="ECO:0000313" key="4">
    <source>
        <dbReference type="Proteomes" id="UP000308133"/>
    </source>
</evidence>
<protein>
    <submittedName>
        <fullName evidence="3">Uncharacterized protein</fullName>
    </submittedName>
</protein>
<reference evidence="3 4" key="1">
    <citation type="submission" date="2018-02" db="EMBL/GenBank/DDBJ databases">
        <title>Draft genome sequences of Elsinoe sp., causing black scab on jojoba.</title>
        <authorList>
            <person name="Stodart B."/>
            <person name="Jeffress S."/>
            <person name="Ash G."/>
            <person name="Arun Chinnappa K."/>
        </authorList>
    </citation>
    <scope>NUCLEOTIDE SEQUENCE [LARGE SCALE GENOMIC DNA]</scope>
    <source>
        <strain evidence="3 4">Hillstone_2</strain>
    </source>
</reference>
<proteinExistence type="predicted"/>
<feature type="chain" id="PRO_5020448401" evidence="2">
    <location>
        <begin position="21"/>
        <end position="250"/>
    </location>
</feature>
<comment type="caution">
    <text evidence="3">The sequence shown here is derived from an EMBL/GenBank/DDBJ whole genome shotgun (WGS) entry which is preliminary data.</text>
</comment>
<dbReference type="AlphaFoldDB" id="A0A4U7B0K3"/>